<dbReference type="EMBL" id="FRAR01000023">
    <property type="protein sequence ID" value="SHK76673.1"/>
    <property type="molecule type" value="Genomic_DNA"/>
</dbReference>
<name>A0A1M6V5E3_9FIRM</name>
<organism evidence="2 3">
    <name type="scientific">Desulforamulus aeronauticus DSM 10349</name>
    <dbReference type="NCBI Taxonomy" id="1121421"/>
    <lineage>
        <taxon>Bacteria</taxon>
        <taxon>Bacillati</taxon>
        <taxon>Bacillota</taxon>
        <taxon>Clostridia</taxon>
        <taxon>Eubacteriales</taxon>
        <taxon>Peptococcaceae</taxon>
        <taxon>Desulforamulus</taxon>
    </lineage>
</organism>
<evidence type="ECO:0000313" key="3">
    <source>
        <dbReference type="Proteomes" id="UP000183997"/>
    </source>
</evidence>
<dbReference type="Gene3D" id="3.40.50.300">
    <property type="entry name" value="P-loop containing nucleotide triphosphate hydrolases"/>
    <property type="match status" value="1"/>
</dbReference>
<dbReference type="PANTHER" id="PTHR43038:SF7">
    <property type="entry name" value="ABC TRANSPORT SYSTEM ATP-BINDING PROTEIN"/>
    <property type="match status" value="1"/>
</dbReference>
<dbReference type="GO" id="GO:0016887">
    <property type="term" value="F:ATP hydrolysis activity"/>
    <property type="evidence" value="ECO:0007669"/>
    <property type="project" value="InterPro"/>
</dbReference>
<gene>
    <name evidence="2" type="ORF">SAMN02745123_03056</name>
</gene>
<dbReference type="Proteomes" id="UP000183997">
    <property type="component" value="Unassembled WGS sequence"/>
</dbReference>
<dbReference type="GO" id="GO:0005524">
    <property type="term" value="F:ATP binding"/>
    <property type="evidence" value="ECO:0007669"/>
    <property type="project" value="UniProtKB-KW"/>
</dbReference>
<dbReference type="SUPFAM" id="SSF52540">
    <property type="entry name" value="P-loop containing nucleoside triphosphate hydrolases"/>
    <property type="match status" value="1"/>
</dbReference>
<dbReference type="OrthoDB" id="1786288at2"/>
<evidence type="ECO:0000313" key="2">
    <source>
        <dbReference type="EMBL" id="SHK76673.1"/>
    </source>
</evidence>
<sequence length="235" mass="26082">MQPVIVANDVVQVVTKKTVLNGISLQVNRGETLGIFGTKGTGKTTLLHILAGLDRFKSGTVEILGYDVRKSDKYKGQLGLVTQEKSLFQELKVAENLDFIATLRGGNRTVLERLVTQLKLQELLAEPVSTLDNGLYQRVALACALLHQPTVLIADELIKDIDLASRHLILLTIRQFLQEGGTLVCGFSNLDYAHQLNRVAWLADGTLNFYSPAELEAEWQRQIREYAGLSGERHD</sequence>
<feature type="domain" description="ABC transporter" evidence="1">
    <location>
        <begin position="5"/>
        <end position="229"/>
    </location>
</feature>
<accession>A0A1M6V5E3</accession>
<dbReference type="InterPro" id="IPR003439">
    <property type="entry name" value="ABC_transporter-like_ATP-bd"/>
</dbReference>
<dbReference type="RefSeq" id="WP_072916041.1">
    <property type="nucleotide sequence ID" value="NZ_FRAR01000023.1"/>
</dbReference>
<dbReference type="PANTHER" id="PTHR43038">
    <property type="entry name" value="ATP-BINDING CASSETTE, SUB-FAMILY H, MEMBER 1"/>
    <property type="match status" value="1"/>
</dbReference>
<protein>
    <submittedName>
        <fullName evidence="2">ABC-2 type transport system ATP-binding protein</fullName>
    </submittedName>
</protein>
<dbReference type="Pfam" id="PF00005">
    <property type="entry name" value="ABC_tran"/>
    <property type="match status" value="1"/>
</dbReference>
<reference evidence="3" key="1">
    <citation type="submission" date="2016-11" db="EMBL/GenBank/DDBJ databases">
        <authorList>
            <person name="Varghese N."/>
            <person name="Submissions S."/>
        </authorList>
    </citation>
    <scope>NUCLEOTIDE SEQUENCE [LARGE SCALE GENOMIC DNA]</scope>
    <source>
        <strain evidence="3">DSM 10349</strain>
    </source>
</reference>
<dbReference type="STRING" id="1121421.SAMN02745123_03056"/>
<keyword evidence="3" id="KW-1185">Reference proteome</keyword>
<dbReference type="InterPro" id="IPR027417">
    <property type="entry name" value="P-loop_NTPase"/>
</dbReference>
<dbReference type="AlphaFoldDB" id="A0A1M6V5E3"/>
<keyword evidence="2" id="KW-0547">Nucleotide-binding</keyword>
<keyword evidence="2" id="KW-0067">ATP-binding</keyword>
<proteinExistence type="predicted"/>
<evidence type="ECO:0000259" key="1">
    <source>
        <dbReference type="PROSITE" id="PS50893"/>
    </source>
</evidence>
<dbReference type="PROSITE" id="PS50893">
    <property type="entry name" value="ABC_TRANSPORTER_2"/>
    <property type="match status" value="1"/>
</dbReference>